<dbReference type="EMBL" id="CP011391">
    <property type="protein sequence ID" value="AMK55243.1"/>
    <property type="molecule type" value="Genomic_DNA"/>
</dbReference>
<dbReference type="Proteomes" id="UP000069771">
    <property type="component" value="Chromosome"/>
</dbReference>
<dbReference type="InterPro" id="IPR006976">
    <property type="entry name" value="VanZ-like"/>
</dbReference>
<name>A0A140DX66_9FIRM</name>
<evidence type="ECO:0000259" key="2">
    <source>
        <dbReference type="Pfam" id="PF04892"/>
    </source>
</evidence>
<dbReference type="AlphaFoldDB" id="A0A140DX66"/>
<evidence type="ECO:0000313" key="3">
    <source>
        <dbReference type="EMBL" id="AMK55243.1"/>
    </source>
</evidence>
<feature type="transmembrane region" description="Helical" evidence="1">
    <location>
        <begin position="7"/>
        <end position="30"/>
    </location>
</feature>
<dbReference type="KEGG" id="fro:AALO17_21090"/>
<accession>A0A140DX66</accession>
<dbReference type="NCBIfam" id="NF037970">
    <property type="entry name" value="vanZ_1"/>
    <property type="match status" value="1"/>
</dbReference>
<dbReference type="EMBL" id="MPJZ01000036">
    <property type="protein sequence ID" value="OLU46055.1"/>
    <property type="molecule type" value="Genomic_DNA"/>
</dbReference>
<dbReference type="STRING" id="1702221.AALO17_21090"/>
<sequence>MKILKWIIRLLLAGAVCIMALMAGLAIFTFSAETGEVSGQRSGQLTEWIRDNVQEHIESSPEGRQLAEKVKGFVVRHSPWGDDWNQNIRKLAHFSEYFLMATLIYLILTILRVPWWLKAILVIMACGGLACLDELHQSDVAGRVMSKKDVLIDTSGAVFATLTYGILGRFWKWLGS</sequence>
<feature type="domain" description="VanZ-like" evidence="2">
    <location>
        <begin position="19"/>
        <end position="166"/>
    </location>
</feature>
<evidence type="ECO:0000313" key="6">
    <source>
        <dbReference type="Proteomes" id="UP000186758"/>
    </source>
</evidence>
<dbReference type="GeneID" id="78478700"/>
<keyword evidence="1" id="KW-0812">Transmembrane</keyword>
<feature type="transmembrane region" description="Helical" evidence="1">
    <location>
        <begin position="97"/>
        <end position="115"/>
    </location>
</feature>
<dbReference type="Proteomes" id="UP000186758">
    <property type="component" value="Unassembled WGS sequence"/>
</dbReference>
<protein>
    <recommendedName>
        <fullName evidence="2">VanZ-like domain-containing protein</fullName>
    </recommendedName>
</protein>
<evidence type="ECO:0000313" key="4">
    <source>
        <dbReference type="EMBL" id="OLU46055.1"/>
    </source>
</evidence>
<gene>
    <name evidence="3" type="ORF">AALO17_21090</name>
    <name evidence="4" type="ORF">BO223_02950</name>
</gene>
<evidence type="ECO:0000313" key="5">
    <source>
        <dbReference type="Proteomes" id="UP000069771"/>
    </source>
</evidence>
<evidence type="ECO:0000256" key="1">
    <source>
        <dbReference type="SAM" id="Phobius"/>
    </source>
</evidence>
<proteinExistence type="predicted"/>
<dbReference type="Pfam" id="PF04892">
    <property type="entry name" value="VanZ"/>
    <property type="match status" value="1"/>
</dbReference>
<organism evidence="3 5">
    <name type="scientific">Faecalibaculum rodentium</name>
    <dbReference type="NCBI Taxonomy" id="1702221"/>
    <lineage>
        <taxon>Bacteria</taxon>
        <taxon>Bacillati</taxon>
        <taxon>Bacillota</taxon>
        <taxon>Erysipelotrichia</taxon>
        <taxon>Erysipelotrichales</taxon>
        <taxon>Erysipelotrichaceae</taxon>
        <taxon>Faecalibaculum</taxon>
    </lineage>
</organism>
<keyword evidence="1" id="KW-0472">Membrane</keyword>
<keyword evidence="5" id="KW-1185">Reference proteome</keyword>
<dbReference type="OrthoDB" id="291892at2"/>
<keyword evidence="1" id="KW-1133">Transmembrane helix</keyword>
<dbReference type="RefSeq" id="WP_067558667.1">
    <property type="nucleotide sequence ID" value="NZ_CAJTBG010000001.1"/>
</dbReference>
<reference evidence="4 6" key="2">
    <citation type="submission" date="2016-11" db="EMBL/GenBank/DDBJ databases">
        <title>Description of two novel members of the family Erysipelotrichaceae: Ileibacterium lipovorans gen. nov., sp. nov. and Dubosiella newyorkensis, gen. nov., sp. nov.</title>
        <authorList>
            <person name="Cox L.M."/>
            <person name="Sohn J."/>
            <person name="Tyrrell K.L."/>
            <person name="Citron D.M."/>
            <person name="Lawson P.A."/>
            <person name="Patel N.B."/>
            <person name="Iizumi T."/>
            <person name="Perez-Perez G.I."/>
            <person name="Goldstein E.J."/>
            <person name="Blaser M.J."/>
        </authorList>
    </citation>
    <scope>NUCLEOTIDE SEQUENCE [LARGE SCALE GENOMIC DNA]</scope>
    <source>
        <strain evidence="4 6">NYU-BL-K8</strain>
    </source>
</reference>
<reference evidence="3 5" key="1">
    <citation type="journal article" date="2016" name="Gut Pathog.">
        <title>Whole genome sequencing of "Faecalibaculum rodentium" ALO17, isolated from C57BL/6J laboratory mouse feces.</title>
        <authorList>
            <person name="Lim S."/>
            <person name="Chang D.H."/>
            <person name="Ahn S."/>
            <person name="Kim B.C."/>
        </authorList>
    </citation>
    <scope>NUCLEOTIDE SEQUENCE [LARGE SCALE GENOMIC DNA]</scope>
    <source>
        <strain evidence="3 5">Alo17</strain>
    </source>
</reference>